<dbReference type="SUPFAM" id="SSF49749">
    <property type="entry name" value="Group II dsDNA viruses VP"/>
    <property type="match status" value="2"/>
</dbReference>
<feature type="domain" description="Major capsid protein N-terminal" evidence="2">
    <location>
        <begin position="25"/>
        <end position="287"/>
    </location>
</feature>
<dbReference type="AlphaFoldDB" id="A0A6C0KXC2"/>
<organism evidence="3">
    <name type="scientific">viral metagenome</name>
    <dbReference type="NCBI Taxonomy" id="1070528"/>
    <lineage>
        <taxon>unclassified sequences</taxon>
        <taxon>metagenomes</taxon>
        <taxon>organismal metagenomes</taxon>
    </lineage>
</organism>
<protein>
    <recommendedName>
        <fullName evidence="4">Major capsid protein N-terminal domain-containing protein</fullName>
    </recommendedName>
</protein>
<dbReference type="EMBL" id="MN740980">
    <property type="protein sequence ID" value="QHU21144.1"/>
    <property type="molecule type" value="Genomic_DNA"/>
</dbReference>
<evidence type="ECO:0000259" key="1">
    <source>
        <dbReference type="Pfam" id="PF04451"/>
    </source>
</evidence>
<dbReference type="InterPro" id="IPR007542">
    <property type="entry name" value="MCP_C"/>
</dbReference>
<accession>A0A6C0KXC2</accession>
<dbReference type="Gene3D" id="2.70.9.10">
    <property type="entry name" value="Adenovirus Type 2 Hexon, domain 4"/>
    <property type="match status" value="1"/>
</dbReference>
<dbReference type="Pfam" id="PF16903">
    <property type="entry name" value="Capsid_N"/>
    <property type="match status" value="1"/>
</dbReference>
<dbReference type="InterPro" id="IPR038519">
    <property type="entry name" value="MCP_C_sf"/>
</dbReference>
<dbReference type="InterPro" id="IPR031654">
    <property type="entry name" value="Capsid_N"/>
</dbReference>
<name>A0A6C0KXC2_9ZZZZ</name>
<dbReference type="Gene3D" id="2.70.9.20">
    <property type="entry name" value="Major capsid protein Vp54"/>
    <property type="match status" value="1"/>
</dbReference>
<feature type="domain" description="Major capsid protein C-terminal" evidence="1">
    <location>
        <begin position="290"/>
        <end position="463"/>
    </location>
</feature>
<evidence type="ECO:0008006" key="4">
    <source>
        <dbReference type="Google" id="ProtNLM"/>
    </source>
</evidence>
<dbReference type="GO" id="GO:0005198">
    <property type="term" value="F:structural molecule activity"/>
    <property type="evidence" value="ECO:0007669"/>
    <property type="project" value="InterPro"/>
</dbReference>
<dbReference type="InterPro" id="IPR016112">
    <property type="entry name" value="VP_dsDNA_II"/>
</dbReference>
<sequence>MAGGLMQLLAVGTQDQYITISPEMSYYKQVFRRHTNFSMQGVRNTFASSPTLNGTVHGTFTSKIGRVGDLLSDIFLSFQLPAIYSNITDNITDDMRFRWIPNVANYMLYTYSVSIDTQLIDQRWGEWLDIWNELTLSTDRQYGYQRMTGNTEEFIGPKSLNPLVILNDNRFKYSYYPKATATTPSIPSKILYVPLDFWFCKNPALALPLVALQYQTINVTIEFRGAEDLYQIYDIVSGQYYSPNGYRALPYYDGRDVSISRFINYGGGGAATVDLNAYLECNYIFLDTVERNTVAATSADYLIERVYRTNLSGITQNAQSTVDIIVANPIKEFIWILRRSSANLYNDWGNYTGATPENANYPTLNTGKILWNGAERFEDKPGAYFNLLQPYQYHTTCPREGIYSYSFALYPEKLQPSGSFNASMINKIQLYITTNPTSDGSDYEISVYSLYYNIFRVIGGSGGMVFTS</sequence>
<reference evidence="3" key="1">
    <citation type="journal article" date="2020" name="Nature">
        <title>Giant virus diversity and host interactions through global metagenomics.</title>
        <authorList>
            <person name="Schulz F."/>
            <person name="Roux S."/>
            <person name="Paez-Espino D."/>
            <person name="Jungbluth S."/>
            <person name="Walsh D.A."/>
            <person name="Denef V.J."/>
            <person name="McMahon K.D."/>
            <person name="Konstantinidis K.T."/>
            <person name="Eloe-Fadrosh E.A."/>
            <person name="Kyrpides N.C."/>
            <person name="Woyke T."/>
        </authorList>
    </citation>
    <scope>NUCLEOTIDE SEQUENCE</scope>
    <source>
        <strain evidence="3">GVMAG-S-3300013094-100</strain>
    </source>
</reference>
<proteinExistence type="predicted"/>
<dbReference type="Pfam" id="PF04451">
    <property type="entry name" value="Capsid_NCLDV"/>
    <property type="match status" value="1"/>
</dbReference>
<evidence type="ECO:0000313" key="3">
    <source>
        <dbReference type="EMBL" id="QHU21144.1"/>
    </source>
</evidence>
<evidence type="ECO:0000259" key="2">
    <source>
        <dbReference type="Pfam" id="PF16903"/>
    </source>
</evidence>